<dbReference type="AlphaFoldDB" id="A0A150P924"/>
<proteinExistence type="predicted"/>
<dbReference type="EMBL" id="JELX01003493">
    <property type="protein sequence ID" value="KYF52101.1"/>
    <property type="molecule type" value="Genomic_DNA"/>
</dbReference>
<comment type="caution">
    <text evidence="1">The sequence shown here is derived from an EMBL/GenBank/DDBJ whole genome shotgun (WGS) entry which is preliminary data.</text>
</comment>
<protein>
    <submittedName>
        <fullName evidence="1">Uncharacterized protein</fullName>
    </submittedName>
</protein>
<sequence length="308" mass="33554">MLPGPVVGPSMTPVSHPGQHLRTGAAASFLLPGYGSHLVRLRVTDAAGQSHELTQTVTPQQAPLDPRPGSYINTQRAGNTLDLHQTANGDWVLGWFTFDTSGEPVWYNSAVGPVINSRFQQPLMRYTWANNVATGTQVGTIALDFSTSQAVWVSWVLHGVAGGERYQYLRGGDGRSGLWYAPSQPGWGFSVQESFWYFHATVTFYLPDGEPRWMSGWNWAGSNVSLALEYLRGPGLCPSCGGKDATVVHQDWSHPERPSSMNLQISDGASTAGWGSTDISRFIASPTTNWVVPVWTRSPLPIGLLTRP</sequence>
<reference evidence="1 2" key="1">
    <citation type="submission" date="2014-02" db="EMBL/GenBank/DDBJ databases">
        <title>The small core and large imbalanced accessory genome model reveals a collaborative survival strategy of Sorangium cellulosum strains in nature.</title>
        <authorList>
            <person name="Han K."/>
            <person name="Peng R."/>
            <person name="Blom J."/>
            <person name="Li Y.-Z."/>
        </authorList>
    </citation>
    <scope>NUCLEOTIDE SEQUENCE [LARGE SCALE GENOMIC DNA]</scope>
    <source>
        <strain evidence="1 2">So0157-18</strain>
    </source>
</reference>
<accession>A0A150P924</accession>
<name>A0A150P924_SORCE</name>
<dbReference type="Proteomes" id="UP000075604">
    <property type="component" value="Unassembled WGS sequence"/>
</dbReference>
<evidence type="ECO:0000313" key="2">
    <source>
        <dbReference type="Proteomes" id="UP000075604"/>
    </source>
</evidence>
<evidence type="ECO:0000313" key="1">
    <source>
        <dbReference type="EMBL" id="KYF52101.1"/>
    </source>
</evidence>
<organism evidence="1 2">
    <name type="scientific">Sorangium cellulosum</name>
    <name type="common">Polyangium cellulosum</name>
    <dbReference type="NCBI Taxonomy" id="56"/>
    <lineage>
        <taxon>Bacteria</taxon>
        <taxon>Pseudomonadati</taxon>
        <taxon>Myxococcota</taxon>
        <taxon>Polyangia</taxon>
        <taxon>Polyangiales</taxon>
        <taxon>Polyangiaceae</taxon>
        <taxon>Sorangium</taxon>
    </lineage>
</organism>
<gene>
    <name evidence="1" type="ORF">BE04_38620</name>
</gene>